<evidence type="ECO:0000259" key="3">
    <source>
        <dbReference type="Pfam" id="PF07338"/>
    </source>
</evidence>
<evidence type="ECO:0000256" key="2">
    <source>
        <dbReference type="SAM" id="SignalP"/>
    </source>
</evidence>
<feature type="signal peptide" evidence="2">
    <location>
        <begin position="1"/>
        <end position="20"/>
    </location>
</feature>
<organism evidence="4 5">
    <name type="scientific">Serratia fonticola</name>
    <dbReference type="NCBI Taxonomy" id="47917"/>
    <lineage>
        <taxon>Bacteria</taxon>
        <taxon>Pseudomonadati</taxon>
        <taxon>Pseudomonadota</taxon>
        <taxon>Gammaproteobacteria</taxon>
        <taxon>Enterobacterales</taxon>
        <taxon>Yersiniaceae</taxon>
        <taxon>Serratia</taxon>
    </lineage>
</organism>
<name>A0A3S5B502_SERFO</name>
<dbReference type="Gene3D" id="3.30.1660.10">
    <property type="entry name" value="Flavin-binding protein dodecin"/>
    <property type="match status" value="1"/>
</dbReference>
<dbReference type="Pfam" id="PF07338">
    <property type="entry name" value="YdgH_BhsA-like"/>
    <property type="match status" value="1"/>
</dbReference>
<sequence length="83" mass="8625">MMKNVILALVLAAASSSVMAAMPVTSSAAQGLQKIGEVSSQATTLSSFEQMIAADAQQRGASAYRITSVTVNNHVYGTADLYK</sequence>
<dbReference type="AlphaFoldDB" id="A0A3S5B502"/>
<evidence type="ECO:0000313" key="5">
    <source>
        <dbReference type="Proteomes" id="UP000270487"/>
    </source>
</evidence>
<feature type="chain" id="PRO_5018525070" evidence="2">
    <location>
        <begin position="21"/>
        <end position="83"/>
    </location>
</feature>
<dbReference type="SUPFAM" id="SSF159871">
    <property type="entry name" value="YdgH-like"/>
    <property type="match status" value="1"/>
</dbReference>
<evidence type="ECO:0000313" key="4">
    <source>
        <dbReference type="EMBL" id="VEI73001.1"/>
    </source>
</evidence>
<proteinExistence type="predicted"/>
<dbReference type="InterPro" id="IPR025543">
    <property type="entry name" value="Dodecin-like"/>
</dbReference>
<protein>
    <submittedName>
        <fullName evidence="4">Multiple stress resistance protein BhsA</fullName>
    </submittedName>
</protein>
<feature type="domain" description="YdgH/BhsA/McbA-like" evidence="3">
    <location>
        <begin position="32"/>
        <end position="83"/>
    </location>
</feature>
<dbReference type="Proteomes" id="UP000270487">
    <property type="component" value="Chromosome"/>
</dbReference>
<dbReference type="InterPro" id="IPR010854">
    <property type="entry name" value="YdgH/BhsA/McbA-like_dom"/>
</dbReference>
<evidence type="ECO:0000256" key="1">
    <source>
        <dbReference type="ARBA" id="ARBA00022729"/>
    </source>
</evidence>
<keyword evidence="1 2" id="KW-0732">Signal</keyword>
<dbReference type="EMBL" id="LR134492">
    <property type="protein sequence ID" value="VEI73001.1"/>
    <property type="molecule type" value="Genomic_DNA"/>
</dbReference>
<reference evidence="4 5" key="1">
    <citation type="submission" date="2018-12" db="EMBL/GenBank/DDBJ databases">
        <authorList>
            <consortium name="Pathogen Informatics"/>
        </authorList>
    </citation>
    <scope>NUCLEOTIDE SEQUENCE [LARGE SCALE GENOMIC DNA]</scope>
    <source>
        <strain evidence="4 5">NCTC13193</strain>
    </source>
</reference>
<gene>
    <name evidence="4" type="primary">bhsA_6</name>
    <name evidence="4" type="ORF">NCTC13193_03929</name>
</gene>
<dbReference type="InterPro" id="IPR036275">
    <property type="entry name" value="YdgH-like_sf"/>
</dbReference>
<accession>A0A3S5B502</accession>